<dbReference type="Pfam" id="PF00026">
    <property type="entry name" value="Asp"/>
    <property type="match status" value="1"/>
</dbReference>
<sequence length="305" mass="33970">SSDLWVISTECNSQSCRGNELHPKNRFDPTLKSSTYTEIGRSFSIAYASGYAAGVLGSDVVSFDGFTIPKQIFGVAKRISYVFGDIPIDGIMGLGWPAISSFHATTTMQNILDVMDEPIMTVYMTRQMEPITEVVYGGQITFGAFDRENCDNWIDWVQLTSQSFWQFTITGLQVSSFMSNNWLQGISDTGTSFLVVPSFLMKPITKNINATFSFQYGTYIIDCSMQKTGPDIEIGIGGMPFVIPSNQYVLKYTDENENAICIFGAFENFGVGFGPSWILGDIFIRSYCNVYDFANNRIGFAEPLF</sequence>
<evidence type="ECO:0000256" key="8">
    <source>
        <dbReference type="ARBA" id="ARBA00023157"/>
    </source>
</evidence>
<dbReference type="PANTHER" id="PTHR47966:SF8">
    <property type="entry name" value="ASPARTIC PROTEASE 1-RELATED"/>
    <property type="match status" value="1"/>
</dbReference>
<dbReference type="GO" id="GO:0005764">
    <property type="term" value="C:lysosome"/>
    <property type="evidence" value="ECO:0007669"/>
    <property type="project" value="TreeGrafter"/>
</dbReference>
<keyword evidence="8" id="KW-1015">Disulfide bond</keyword>
<evidence type="ECO:0000256" key="9">
    <source>
        <dbReference type="ARBA" id="ARBA00023180"/>
    </source>
</evidence>
<name>A0A183HAA9_9BILA</name>
<dbReference type="PRINTS" id="PR00792">
    <property type="entry name" value="PEPSIN"/>
</dbReference>
<dbReference type="InterPro" id="IPR021109">
    <property type="entry name" value="Peptidase_aspartic_dom_sf"/>
</dbReference>
<keyword evidence="9" id="KW-0325">Glycoprotein</keyword>
<protein>
    <submittedName>
        <fullName evidence="14">Peptidase A1 domain-containing protein</fullName>
    </submittedName>
</protein>
<dbReference type="AlphaFoldDB" id="A0A183HAA9"/>
<dbReference type="PROSITE" id="PS00141">
    <property type="entry name" value="ASP_PROTEASE"/>
    <property type="match status" value="1"/>
</dbReference>
<evidence type="ECO:0000256" key="2">
    <source>
        <dbReference type="ARBA" id="ARBA00007447"/>
    </source>
</evidence>
<gene>
    <name evidence="12" type="ORF">OFLC_LOCUS4421</name>
</gene>
<dbReference type="PROSITE" id="PS51767">
    <property type="entry name" value="PEPTIDASE_A1"/>
    <property type="match status" value="1"/>
</dbReference>
<dbReference type="GO" id="GO:0004190">
    <property type="term" value="F:aspartic-type endopeptidase activity"/>
    <property type="evidence" value="ECO:0007669"/>
    <property type="project" value="UniProtKB-KW"/>
</dbReference>
<dbReference type="GO" id="GO:0005576">
    <property type="term" value="C:extracellular region"/>
    <property type="evidence" value="ECO:0007669"/>
    <property type="project" value="UniProtKB-SubCell"/>
</dbReference>
<evidence type="ECO:0000256" key="1">
    <source>
        <dbReference type="ARBA" id="ARBA00004613"/>
    </source>
</evidence>
<evidence type="ECO:0000256" key="6">
    <source>
        <dbReference type="ARBA" id="ARBA00022750"/>
    </source>
</evidence>
<keyword evidence="4 10" id="KW-0645">Protease</keyword>
<keyword evidence="13" id="KW-1185">Reference proteome</keyword>
<dbReference type="Proteomes" id="UP000267606">
    <property type="component" value="Unassembled WGS sequence"/>
</dbReference>
<evidence type="ECO:0000313" key="13">
    <source>
        <dbReference type="Proteomes" id="UP000267606"/>
    </source>
</evidence>
<dbReference type="InterPro" id="IPR033121">
    <property type="entry name" value="PEPTIDASE_A1"/>
</dbReference>
<evidence type="ECO:0000256" key="4">
    <source>
        <dbReference type="ARBA" id="ARBA00022670"/>
    </source>
</evidence>
<keyword evidence="5" id="KW-0732">Signal</keyword>
<dbReference type="PANTHER" id="PTHR47966">
    <property type="entry name" value="BETA-SITE APP-CLEAVING ENZYME, ISOFORM A-RELATED"/>
    <property type="match status" value="1"/>
</dbReference>
<dbReference type="GO" id="GO:0006508">
    <property type="term" value="P:proteolysis"/>
    <property type="evidence" value="ECO:0007669"/>
    <property type="project" value="UniProtKB-KW"/>
</dbReference>
<comment type="similarity">
    <text evidence="2 10">Belongs to the peptidase A1 family.</text>
</comment>
<dbReference type="FunFam" id="2.40.70.10:FF:000058">
    <property type="entry name" value="ASpartyl Protease"/>
    <property type="match status" value="1"/>
</dbReference>
<dbReference type="SUPFAM" id="SSF50630">
    <property type="entry name" value="Acid proteases"/>
    <property type="match status" value="1"/>
</dbReference>
<proteinExistence type="inferred from homology"/>
<dbReference type="InterPro" id="IPR001461">
    <property type="entry name" value="Aspartic_peptidase_A1"/>
</dbReference>
<evidence type="ECO:0000313" key="14">
    <source>
        <dbReference type="WBParaSite" id="OFLC_0000442001-mRNA-1"/>
    </source>
</evidence>
<evidence type="ECO:0000256" key="3">
    <source>
        <dbReference type="ARBA" id="ARBA00022525"/>
    </source>
</evidence>
<reference evidence="12 13" key="2">
    <citation type="submission" date="2018-11" db="EMBL/GenBank/DDBJ databases">
        <authorList>
            <consortium name="Pathogen Informatics"/>
        </authorList>
    </citation>
    <scope>NUCLEOTIDE SEQUENCE [LARGE SCALE GENOMIC DNA]</scope>
</reference>
<evidence type="ECO:0000256" key="5">
    <source>
        <dbReference type="ARBA" id="ARBA00022729"/>
    </source>
</evidence>
<evidence type="ECO:0000256" key="10">
    <source>
        <dbReference type="RuleBase" id="RU000454"/>
    </source>
</evidence>
<keyword evidence="3" id="KW-0964">Secreted</keyword>
<dbReference type="InterPro" id="IPR001969">
    <property type="entry name" value="Aspartic_peptidase_AS"/>
</dbReference>
<keyword evidence="7 10" id="KW-0378">Hydrolase</keyword>
<dbReference type="WBParaSite" id="OFLC_0000442001-mRNA-1">
    <property type="protein sequence ID" value="OFLC_0000442001-mRNA-1"/>
    <property type="gene ID" value="OFLC_0000442001"/>
</dbReference>
<keyword evidence="6 10" id="KW-0064">Aspartyl protease</keyword>
<dbReference type="InterPro" id="IPR034164">
    <property type="entry name" value="Pepsin-like_dom"/>
</dbReference>
<dbReference type="EMBL" id="UZAJ01003346">
    <property type="protein sequence ID" value="VDO39954.1"/>
    <property type="molecule type" value="Genomic_DNA"/>
</dbReference>
<dbReference type="CDD" id="cd05471">
    <property type="entry name" value="pepsin_like"/>
    <property type="match status" value="1"/>
</dbReference>
<organism evidence="14">
    <name type="scientific">Onchocerca flexuosa</name>
    <dbReference type="NCBI Taxonomy" id="387005"/>
    <lineage>
        <taxon>Eukaryota</taxon>
        <taxon>Metazoa</taxon>
        <taxon>Ecdysozoa</taxon>
        <taxon>Nematoda</taxon>
        <taxon>Chromadorea</taxon>
        <taxon>Rhabditida</taxon>
        <taxon>Spirurina</taxon>
        <taxon>Spiruromorpha</taxon>
        <taxon>Filarioidea</taxon>
        <taxon>Onchocercidae</taxon>
        <taxon>Onchocerca</taxon>
    </lineage>
</organism>
<dbReference type="STRING" id="387005.A0A183HAA9"/>
<evidence type="ECO:0000313" key="12">
    <source>
        <dbReference type="EMBL" id="VDO39954.1"/>
    </source>
</evidence>
<feature type="domain" description="Peptidase A1" evidence="11">
    <location>
        <begin position="1"/>
        <end position="301"/>
    </location>
</feature>
<comment type="subcellular location">
    <subcellularLocation>
        <location evidence="1">Secreted</location>
    </subcellularLocation>
</comment>
<dbReference type="Gene3D" id="2.40.70.10">
    <property type="entry name" value="Acid Proteases"/>
    <property type="match status" value="2"/>
</dbReference>
<reference evidence="14" key="1">
    <citation type="submission" date="2016-06" db="UniProtKB">
        <authorList>
            <consortium name="WormBaseParasite"/>
        </authorList>
    </citation>
    <scope>IDENTIFICATION</scope>
</reference>
<evidence type="ECO:0000256" key="7">
    <source>
        <dbReference type="ARBA" id="ARBA00022801"/>
    </source>
</evidence>
<evidence type="ECO:0000259" key="11">
    <source>
        <dbReference type="PROSITE" id="PS51767"/>
    </source>
</evidence>
<accession>A0A183HAA9</accession>